<dbReference type="InterPro" id="IPR035906">
    <property type="entry name" value="MetI-like_sf"/>
</dbReference>
<comment type="similarity">
    <text evidence="7">Belongs to the binding-protein-dependent transport system permease family.</text>
</comment>
<feature type="transmembrane region" description="Helical" evidence="7">
    <location>
        <begin position="277"/>
        <end position="299"/>
    </location>
</feature>
<keyword evidence="2 7" id="KW-0813">Transport</keyword>
<dbReference type="CDD" id="cd06261">
    <property type="entry name" value="TM_PBP2"/>
    <property type="match status" value="1"/>
</dbReference>
<dbReference type="PANTHER" id="PTHR43163">
    <property type="entry name" value="DIPEPTIDE TRANSPORT SYSTEM PERMEASE PROTEIN DPPB-RELATED"/>
    <property type="match status" value="1"/>
</dbReference>
<evidence type="ECO:0000313" key="10">
    <source>
        <dbReference type="Proteomes" id="UP001549099"/>
    </source>
</evidence>
<keyword evidence="6 7" id="KW-0472">Membrane</keyword>
<reference evidence="9 10" key="1">
    <citation type="submission" date="2024-06" db="EMBL/GenBank/DDBJ databases">
        <title>Genomic Encyclopedia of Type Strains, Phase IV (KMG-IV): sequencing the most valuable type-strain genomes for metagenomic binning, comparative biology and taxonomic classification.</title>
        <authorList>
            <person name="Goeker M."/>
        </authorList>
    </citation>
    <scope>NUCLEOTIDE SEQUENCE [LARGE SCALE GENOMIC DNA]</scope>
    <source>
        <strain evidence="9 10">DSM 26128</strain>
    </source>
</reference>
<feature type="transmembrane region" description="Helical" evidence="7">
    <location>
        <begin position="227"/>
        <end position="248"/>
    </location>
</feature>
<dbReference type="Pfam" id="PF00528">
    <property type="entry name" value="BPD_transp_1"/>
    <property type="match status" value="1"/>
</dbReference>
<feature type="domain" description="ABC transmembrane type-1" evidence="8">
    <location>
        <begin position="95"/>
        <end position="296"/>
    </location>
</feature>
<gene>
    <name evidence="9" type="ORF">ABID49_002034</name>
</gene>
<dbReference type="InterPro" id="IPR045621">
    <property type="entry name" value="BPD_transp_1_N"/>
</dbReference>
<evidence type="ECO:0000259" key="8">
    <source>
        <dbReference type="PROSITE" id="PS50928"/>
    </source>
</evidence>
<evidence type="ECO:0000256" key="3">
    <source>
        <dbReference type="ARBA" id="ARBA00022475"/>
    </source>
</evidence>
<dbReference type="PANTHER" id="PTHR43163:SF6">
    <property type="entry name" value="DIPEPTIDE TRANSPORT SYSTEM PERMEASE PROTEIN DPPB-RELATED"/>
    <property type="match status" value="1"/>
</dbReference>
<keyword evidence="4 7" id="KW-0812">Transmembrane</keyword>
<dbReference type="EMBL" id="JBEPLW010000016">
    <property type="protein sequence ID" value="MET3576119.1"/>
    <property type="molecule type" value="Genomic_DNA"/>
</dbReference>
<evidence type="ECO:0000256" key="7">
    <source>
        <dbReference type="RuleBase" id="RU363032"/>
    </source>
</evidence>
<evidence type="ECO:0000256" key="2">
    <source>
        <dbReference type="ARBA" id="ARBA00022448"/>
    </source>
</evidence>
<dbReference type="Proteomes" id="UP001549099">
    <property type="component" value="Unassembled WGS sequence"/>
</dbReference>
<dbReference type="InterPro" id="IPR000515">
    <property type="entry name" value="MetI-like"/>
</dbReference>
<proteinExistence type="inferred from homology"/>
<feature type="transmembrane region" description="Helical" evidence="7">
    <location>
        <begin position="12"/>
        <end position="30"/>
    </location>
</feature>
<comment type="subcellular location">
    <subcellularLocation>
        <location evidence="1 7">Cell membrane</location>
        <topology evidence="1 7">Multi-pass membrane protein</topology>
    </subcellularLocation>
</comment>
<organism evidence="9 10">
    <name type="scientific">Bhargavaea ullalensis</name>
    <dbReference type="NCBI Taxonomy" id="1265685"/>
    <lineage>
        <taxon>Bacteria</taxon>
        <taxon>Bacillati</taxon>
        <taxon>Bacillota</taxon>
        <taxon>Bacilli</taxon>
        <taxon>Bacillales</taxon>
        <taxon>Caryophanaceae</taxon>
        <taxon>Bhargavaea</taxon>
    </lineage>
</organism>
<evidence type="ECO:0000256" key="5">
    <source>
        <dbReference type="ARBA" id="ARBA00022989"/>
    </source>
</evidence>
<evidence type="ECO:0000313" key="9">
    <source>
        <dbReference type="EMBL" id="MET3576119.1"/>
    </source>
</evidence>
<evidence type="ECO:0000256" key="4">
    <source>
        <dbReference type="ARBA" id="ARBA00022692"/>
    </source>
</evidence>
<sequence>MSSYLLKRVSSMALTLFGVSIIVFLMVHLIPGDPVTYILGDFATEDAVNKLEAQLGLDQPLLMQYFSYILGALQGDLGTSYITGYTVWEEILNRIPVTAQLALYSVILGTVFGVLLGVLAAVKQNTIFDRLAMMIALVGISAPGFWIALFLILIFSFQFGWFPISGYDGIYSLILPSVTLALGSAGNIARMTRSSMLEVIRQDYIRTAHAKGANMYRLIFKHSLQNAMIPVVTLIGLQFGYLLAGAVVTETVFALPGIGNLIIDSISTRDIPTVQGLILFIALTFIVVNLLVDVVYTMLDPRIKYE</sequence>
<protein>
    <submittedName>
        <fullName evidence="9">ABC-type dipeptide/oligopeptide/nickel transport system permease component</fullName>
    </submittedName>
</protein>
<feature type="transmembrane region" description="Helical" evidence="7">
    <location>
        <begin position="134"/>
        <end position="157"/>
    </location>
</feature>
<evidence type="ECO:0000256" key="1">
    <source>
        <dbReference type="ARBA" id="ARBA00004651"/>
    </source>
</evidence>
<evidence type="ECO:0000256" key="6">
    <source>
        <dbReference type="ARBA" id="ARBA00023136"/>
    </source>
</evidence>
<feature type="transmembrane region" description="Helical" evidence="7">
    <location>
        <begin position="169"/>
        <end position="189"/>
    </location>
</feature>
<keyword evidence="5 7" id="KW-1133">Transmembrane helix</keyword>
<dbReference type="PROSITE" id="PS50928">
    <property type="entry name" value="ABC_TM1"/>
    <property type="match status" value="1"/>
</dbReference>
<dbReference type="RefSeq" id="WP_354197880.1">
    <property type="nucleotide sequence ID" value="NZ_JBEPLW010000016.1"/>
</dbReference>
<name>A0ABV2GCV4_9BACL</name>
<dbReference type="SUPFAM" id="SSF161098">
    <property type="entry name" value="MetI-like"/>
    <property type="match status" value="1"/>
</dbReference>
<dbReference type="Gene3D" id="1.10.3720.10">
    <property type="entry name" value="MetI-like"/>
    <property type="match status" value="1"/>
</dbReference>
<keyword evidence="10" id="KW-1185">Reference proteome</keyword>
<accession>A0ABV2GCV4</accession>
<dbReference type="Pfam" id="PF19300">
    <property type="entry name" value="BPD_transp_1_N"/>
    <property type="match status" value="1"/>
</dbReference>
<keyword evidence="3" id="KW-1003">Cell membrane</keyword>
<feature type="transmembrane region" description="Helical" evidence="7">
    <location>
        <begin position="101"/>
        <end position="122"/>
    </location>
</feature>
<comment type="caution">
    <text evidence="9">The sequence shown here is derived from an EMBL/GenBank/DDBJ whole genome shotgun (WGS) entry which is preliminary data.</text>
</comment>